<sequence>MTSTTLRCAIVGTGDAARLHAEAILAHPAAELSAVTSLNLDVARAFAKTWGEPAVYDSLESLLAEAAPDVVLLCTPPATHADAALAAFAAGAHVICEKPPATSLVDVRRMEAAARAAGREFAVVFQQRSGTATQHVQQLLRSGAVGRPLVAQCNTLWYRPDAYFDVPWRGTWASEGAGTLLQHGIHQVDLLNYLAGPWAAASGRLWRLARDTETEDTATGTIQFASGLIAQVTSTVLAPRQSSAIRIDTELATIELEHLYGHGHANWRITPAPDVPEAVAAGWQLPEAEVPSGHTPILHGVLDALATGSALPDIATGASESFGLLTAMYQSAQDDGRLVRPDELTADNAATRSLRAEVTELRPEVTELRPDASQTTEIFG</sequence>
<dbReference type="SUPFAM" id="SSF55347">
    <property type="entry name" value="Glyceraldehyde-3-phosphate dehydrogenase-like, C-terminal domain"/>
    <property type="match status" value="1"/>
</dbReference>
<keyword evidence="5" id="KW-1185">Reference proteome</keyword>
<dbReference type="PANTHER" id="PTHR43249:SF1">
    <property type="entry name" value="D-GLUCOSIDE 3-DEHYDROGENASE"/>
    <property type="match status" value="1"/>
</dbReference>
<evidence type="ECO:0000313" key="5">
    <source>
        <dbReference type="Proteomes" id="UP000433493"/>
    </source>
</evidence>
<dbReference type="Proteomes" id="UP000433493">
    <property type="component" value="Unassembled WGS sequence"/>
</dbReference>
<evidence type="ECO:0000259" key="2">
    <source>
        <dbReference type="Pfam" id="PF01408"/>
    </source>
</evidence>
<comment type="caution">
    <text evidence="4">The sequence shown here is derived from an EMBL/GenBank/DDBJ whole genome shotgun (WGS) entry which is preliminary data.</text>
</comment>
<dbReference type="InterPro" id="IPR055170">
    <property type="entry name" value="GFO_IDH_MocA-like_dom"/>
</dbReference>
<dbReference type="Pfam" id="PF22725">
    <property type="entry name" value="GFO_IDH_MocA_C3"/>
    <property type="match status" value="1"/>
</dbReference>
<organism evidence="4 5">
    <name type="scientific">Gulosibacter chungangensis</name>
    <dbReference type="NCBI Taxonomy" id="979746"/>
    <lineage>
        <taxon>Bacteria</taxon>
        <taxon>Bacillati</taxon>
        <taxon>Actinomycetota</taxon>
        <taxon>Actinomycetes</taxon>
        <taxon>Micrococcales</taxon>
        <taxon>Microbacteriaceae</taxon>
        <taxon>Gulosibacter</taxon>
    </lineage>
</organism>
<keyword evidence="1" id="KW-0520">NAD</keyword>
<dbReference type="PANTHER" id="PTHR43249">
    <property type="entry name" value="UDP-N-ACETYL-2-AMINO-2-DEOXY-D-GLUCURONATE OXIDASE"/>
    <property type="match status" value="1"/>
</dbReference>
<protein>
    <submittedName>
        <fullName evidence="4">Gfo/Idh/MocA family oxidoreductase</fullName>
    </submittedName>
</protein>
<evidence type="ECO:0000313" key="4">
    <source>
        <dbReference type="EMBL" id="KAB1645203.1"/>
    </source>
</evidence>
<feature type="domain" description="GFO/IDH/MocA-like oxidoreductase" evidence="3">
    <location>
        <begin position="134"/>
        <end position="254"/>
    </location>
</feature>
<name>A0A7J5BFZ0_9MICO</name>
<feature type="domain" description="Gfo/Idh/MocA-like oxidoreductase N-terminal" evidence="2">
    <location>
        <begin position="6"/>
        <end position="123"/>
    </location>
</feature>
<dbReference type="InterPro" id="IPR000683">
    <property type="entry name" value="Gfo/Idh/MocA-like_OxRdtase_N"/>
</dbReference>
<dbReference type="EMBL" id="WBKB01000001">
    <property type="protein sequence ID" value="KAB1645203.1"/>
    <property type="molecule type" value="Genomic_DNA"/>
</dbReference>
<dbReference type="Gene3D" id="3.40.50.720">
    <property type="entry name" value="NAD(P)-binding Rossmann-like Domain"/>
    <property type="match status" value="1"/>
</dbReference>
<dbReference type="InterPro" id="IPR036291">
    <property type="entry name" value="NAD(P)-bd_dom_sf"/>
</dbReference>
<gene>
    <name evidence="4" type="ORF">F8O05_02815</name>
</gene>
<dbReference type="OrthoDB" id="9815825at2"/>
<dbReference type="AlphaFoldDB" id="A0A7J5BFZ0"/>
<dbReference type="RefSeq" id="WP_158051211.1">
    <property type="nucleotide sequence ID" value="NZ_WBKB01000001.1"/>
</dbReference>
<dbReference type="Pfam" id="PF01408">
    <property type="entry name" value="GFO_IDH_MocA"/>
    <property type="match status" value="1"/>
</dbReference>
<dbReference type="InterPro" id="IPR052515">
    <property type="entry name" value="Gfo/Idh/MocA_Oxidoreductase"/>
</dbReference>
<accession>A0A7J5BFZ0</accession>
<proteinExistence type="predicted"/>
<evidence type="ECO:0000259" key="3">
    <source>
        <dbReference type="Pfam" id="PF22725"/>
    </source>
</evidence>
<dbReference type="GO" id="GO:0000166">
    <property type="term" value="F:nucleotide binding"/>
    <property type="evidence" value="ECO:0007669"/>
    <property type="project" value="InterPro"/>
</dbReference>
<evidence type="ECO:0000256" key="1">
    <source>
        <dbReference type="ARBA" id="ARBA00023027"/>
    </source>
</evidence>
<reference evidence="4 5" key="1">
    <citation type="submission" date="2019-09" db="EMBL/GenBank/DDBJ databases">
        <title>Phylogeny of genus Pseudoclavibacter and closely related genus.</title>
        <authorList>
            <person name="Li Y."/>
        </authorList>
    </citation>
    <scope>NUCLEOTIDE SEQUENCE [LARGE SCALE GENOMIC DNA]</scope>
    <source>
        <strain evidence="4 5">KCTC 13959</strain>
    </source>
</reference>
<dbReference type="SUPFAM" id="SSF51735">
    <property type="entry name" value="NAD(P)-binding Rossmann-fold domains"/>
    <property type="match status" value="1"/>
</dbReference>
<dbReference type="Gene3D" id="3.30.360.10">
    <property type="entry name" value="Dihydrodipicolinate Reductase, domain 2"/>
    <property type="match status" value="1"/>
</dbReference>